<name>A0A9D2T0E5_9FIRM</name>
<accession>A0A9D2T0E5</accession>
<reference evidence="1" key="2">
    <citation type="submission" date="2021-04" db="EMBL/GenBank/DDBJ databases">
        <authorList>
            <person name="Gilroy R."/>
        </authorList>
    </citation>
    <scope>NUCLEOTIDE SEQUENCE</scope>
    <source>
        <strain evidence="1">CHK165-2605</strain>
    </source>
</reference>
<reference evidence="1" key="1">
    <citation type="journal article" date="2021" name="PeerJ">
        <title>Extensive microbial diversity within the chicken gut microbiome revealed by metagenomics and culture.</title>
        <authorList>
            <person name="Gilroy R."/>
            <person name="Ravi A."/>
            <person name="Getino M."/>
            <person name="Pursley I."/>
            <person name="Horton D.L."/>
            <person name="Alikhan N.F."/>
            <person name="Baker D."/>
            <person name="Gharbi K."/>
            <person name="Hall N."/>
            <person name="Watson M."/>
            <person name="Adriaenssens E.M."/>
            <person name="Foster-Nyarko E."/>
            <person name="Jarju S."/>
            <person name="Secka A."/>
            <person name="Antonio M."/>
            <person name="Oren A."/>
            <person name="Chaudhuri R.R."/>
            <person name="La Ragione R."/>
            <person name="Hildebrand F."/>
            <person name="Pallen M.J."/>
        </authorList>
    </citation>
    <scope>NUCLEOTIDE SEQUENCE</scope>
    <source>
        <strain evidence="1">CHK165-2605</strain>
    </source>
</reference>
<dbReference type="EMBL" id="DWWI01000052">
    <property type="protein sequence ID" value="HJC42508.1"/>
    <property type="molecule type" value="Genomic_DNA"/>
</dbReference>
<protein>
    <submittedName>
        <fullName evidence="1">Uncharacterized protein</fullName>
    </submittedName>
</protein>
<dbReference type="Proteomes" id="UP000823895">
    <property type="component" value="Unassembled WGS sequence"/>
</dbReference>
<proteinExistence type="predicted"/>
<evidence type="ECO:0000313" key="2">
    <source>
        <dbReference type="Proteomes" id="UP000823895"/>
    </source>
</evidence>
<sequence length="96" mass="10553">MIKKLQDGGLILDAKHRSDGKAEINGRPVAWKAGYVITYIPFESTRVIKRIVDPASVNTVEKALEAVHWGSLVSLELRGTNVISVTVEKDPLAEIE</sequence>
<comment type="caution">
    <text evidence="1">The sequence shown here is derived from an EMBL/GenBank/DDBJ whole genome shotgun (WGS) entry which is preliminary data.</text>
</comment>
<gene>
    <name evidence="1" type="ORF">H9756_02340</name>
</gene>
<organism evidence="1 2">
    <name type="scientific">Candidatus Mediterraneibacter gallistercoris</name>
    <dbReference type="NCBI Taxonomy" id="2838671"/>
    <lineage>
        <taxon>Bacteria</taxon>
        <taxon>Bacillati</taxon>
        <taxon>Bacillota</taxon>
        <taxon>Clostridia</taxon>
        <taxon>Lachnospirales</taxon>
        <taxon>Lachnospiraceae</taxon>
        <taxon>Mediterraneibacter</taxon>
    </lineage>
</organism>
<evidence type="ECO:0000313" key="1">
    <source>
        <dbReference type="EMBL" id="HJC42508.1"/>
    </source>
</evidence>
<dbReference type="AlphaFoldDB" id="A0A9D2T0E5"/>